<evidence type="ECO:0000256" key="6">
    <source>
        <dbReference type="SAM" id="Phobius"/>
    </source>
</evidence>
<dbReference type="PANTHER" id="PTHR16950:SF16">
    <property type="entry name" value="ZINC TRANSPORTER ZIP13"/>
    <property type="match status" value="1"/>
</dbReference>
<feature type="transmembrane region" description="Helical" evidence="6">
    <location>
        <begin position="371"/>
        <end position="393"/>
    </location>
</feature>
<dbReference type="Pfam" id="PF02535">
    <property type="entry name" value="Zip"/>
    <property type="match status" value="1"/>
</dbReference>
<feature type="chain" id="PRO_5028147168" evidence="7">
    <location>
        <begin position="30"/>
        <end position="423"/>
    </location>
</feature>
<name>A0A6P7UC48_9MOLL</name>
<proteinExistence type="predicted"/>
<feature type="compositionally biased region" description="Basic and acidic residues" evidence="5">
    <location>
        <begin position="224"/>
        <end position="234"/>
    </location>
</feature>
<gene>
    <name evidence="9" type="primary">LOC115232622</name>
</gene>
<evidence type="ECO:0000313" key="9">
    <source>
        <dbReference type="RefSeq" id="XP_029658476.1"/>
    </source>
</evidence>
<dbReference type="KEGG" id="osn:115232622"/>
<dbReference type="GO" id="GO:0005385">
    <property type="term" value="F:zinc ion transmembrane transporter activity"/>
    <property type="evidence" value="ECO:0007669"/>
    <property type="project" value="TreeGrafter"/>
</dbReference>
<feature type="signal peptide" evidence="7">
    <location>
        <begin position="1"/>
        <end position="29"/>
    </location>
</feature>
<feature type="region of interest" description="Disordered" evidence="5">
    <location>
        <begin position="224"/>
        <end position="244"/>
    </location>
</feature>
<dbReference type="Proteomes" id="UP000515154">
    <property type="component" value="Linkage group LG2"/>
</dbReference>
<feature type="region of interest" description="Disordered" evidence="5">
    <location>
        <begin position="41"/>
        <end position="71"/>
    </location>
</feature>
<comment type="subcellular location">
    <subcellularLocation>
        <location evidence="1">Membrane</location>
        <topology evidence="1">Multi-pass membrane protein</topology>
    </subcellularLocation>
</comment>
<keyword evidence="7" id="KW-0732">Signal</keyword>
<evidence type="ECO:0000256" key="3">
    <source>
        <dbReference type="ARBA" id="ARBA00022989"/>
    </source>
</evidence>
<dbReference type="InterPro" id="IPR003689">
    <property type="entry name" value="ZIP"/>
</dbReference>
<sequence>MKTMLCGINSNKRRILLVFILLLHTTVFGEIHRAKIYSSKNGGISHHQQHSSKRPTLSHGNSIGNSKVGERGQIGEVSPCELDGVGNQCNGRKSVTGGNDPTSSASFWETDEHMTNADIYVWINSLLCSSLVGLSGVLPLLVIPKEAGESLQGGTASNNLKLFLSFAVGGLLGDVFLHLLPEAWSHAKSFDDYLWTGEWALAGLLLFLFIEKIMSDESQSKELKEAEEKMHDCSGKGNRTPSKINHKEELNHNQNKDVALTKLSEPVQETRSIKISGYLNLLANIIDNFTHGLAVGGSFLVCNKVGIITTFAILVHEIPHEVGDFAILLRSGFDRWKAAKAQILTASGGLLGTITALSADSIEEAGMKTAWILPFTSGGFIYIALVSIVPELVEETEPKQSAKQIICIIAGIACMLLVTLIFE</sequence>
<protein>
    <submittedName>
        <fullName evidence="9">Zinc transporter ZIP13-like</fullName>
    </submittedName>
</protein>
<evidence type="ECO:0000256" key="1">
    <source>
        <dbReference type="ARBA" id="ARBA00004141"/>
    </source>
</evidence>
<dbReference type="RefSeq" id="XP_029658476.1">
    <property type="nucleotide sequence ID" value="XM_029802616.2"/>
</dbReference>
<feature type="transmembrane region" description="Helical" evidence="6">
    <location>
        <begin position="119"/>
        <end position="142"/>
    </location>
</feature>
<feature type="transmembrane region" description="Helical" evidence="6">
    <location>
        <begin position="405"/>
        <end position="422"/>
    </location>
</feature>
<keyword evidence="2 6" id="KW-0812">Transmembrane</keyword>
<evidence type="ECO:0000256" key="2">
    <source>
        <dbReference type="ARBA" id="ARBA00022692"/>
    </source>
</evidence>
<organism evidence="8 9">
    <name type="scientific">Octopus sinensis</name>
    <name type="common">East Asian common octopus</name>
    <dbReference type="NCBI Taxonomy" id="2607531"/>
    <lineage>
        <taxon>Eukaryota</taxon>
        <taxon>Metazoa</taxon>
        <taxon>Spiralia</taxon>
        <taxon>Lophotrochozoa</taxon>
        <taxon>Mollusca</taxon>
        <taxon>Cephalopoda</taxon>
        <taxon>Coleoidea</taxon>
        <taxon>Octopodiformes</taxon>
        <taxon>Octopoda</taxon>
        <taxon>Incirrata</taxon>
        <taxon>Octopodidae</taxon>
        <taxon>Octopus</taxon>
    </lineage>
</organism>
<dbReference type="GO" id="GO:0006882">
    <property type="term" value="P:intracellular zinc ion homeostasis"/>
    <property type="evidence" value="ECO:0007669"/>
    <property type="project" value="TreeGrafter"/>
</dbReference>
<keyword evidence="3 6" id="KW-1133">Transmembrane helix</keyword>
<feature type="transmembrane region" description="Helical" evidence="6">
    <location>
        <begin position="162"/>
        <end position="181"/>
    </location>
</feature>
<dbReference type="GO" id="GO:0016020">
    <property type="term" value="C:membrane"/>
    <property type="evidence" value="ECO:0007669"/>
    <property type="project" value="UniProtKB-SubCell"/>
</dbReference>
<reference evidence="9" key="1">
    <citation type="submission" date="2025-08" db="UniProtKB">
        <authorList>
            <consortium name="RefSeq"/>
        </authorList>
    </citation>
    <scope>IDENTIFICATION</scope>
</reference>
<dbReference type="PANTHER" id="PTHR16950">
    <property type="entry name" value="ZINC TRANSPORTER SLC39A7 HISTIDINE-RICH MEMBRANE PROTEIN KE4"/>
    <property type="match status" value="1"/>
</dbReference>
<evidence type="ECO:0000256" key="5">
    <source>
        <dbReference type="SAM" id="MobiDB-lite"/>
    </source>
</evidence>
<dbReference type="AlphaFoldDB" id="A0A6P7UC48"/>
<evidence type="ECO:0000313" key="8">
    <source>
        <dbReference type="Proteomes" id="UP000515154"/>
    </source>
</evidence>
<evidence type="ECO:0000256" key="7">
    <source>
        <dbReference type="SAM" id="SignalP"/>
    </source>
</evidence>
<feature type="compositionally biased region" description="Polar residues" evidence="5">
    <location>
        <begin position="54"/>
        <end position="65"/>
    </location>
</feature>
<keyword evidence="4 6" id="KW-0472">Membrane</keyword>
<evidence type="ECO:0000256" key="4">
    <source>
        <dbReference type="ARBA" id="ARBA00023136"/>
    </source>
</evidence>
<accession>A0A6P7UC48</accession>
<feature type="transmembrane region" description="Helical" evidence="6">
    <location>
        <begin position="193"/>
        <end position="210"/>
    </location>
</feature>
<keyword evidence="8" id="KW-1185">Reference proteome</keyword>